<dbReference type="SUPFAM" id="SSF57667">
    <property type="entry name" value="beta-beta-alpha zinc fingers"/>
    <property type="match status" value="4"/>
</dbReference>
<feature type="domain" description="C2H2-type" evidence="12">
    <location>
        <begin position="455"/>
        <end position="482"/>
    </location>
</feature>
<evidence type="ECO:0000256" key="10">
    <source>
        <dbReference type="ARBA" id="ARBA00023242"/>
    </source>
</evidence>
<dbReference type="GO" id="GO:0003690">
    <property type="term" value="F:double-stranded DNA binding"/>
    <property type="evidence" value="ECO:0007669"/>
    <property type="project" value="UniProtKB-ARBA"/>
</dbReference>
<feature type="domain" description="C2H2-type" evidence="12">
    <location>
        <begin position="63"/>
        <end position="90"/>
    </location>
</feature>
<evidence type="ECO:0000256" key="7">
    <source>
        <dbReference type="ARBA" id="ARBA00023015"/>
    </source>
</evidence>
<evidence type="ECO:0000313" key="14">
    <source>
        <dbReference type="Proteomes" id="UP001347796"/>
    </source>
</evidence>
<evidence type="ECO:0000256" key="11">
    <source>
        <dbReference type="PROSITE-ProRule" id="PRU00042"/>
    </source>
</evidence>
<keyword evidence="5 11" id="KW-0863">Zinc-finger</keyword>
<feature type="domain" description="C2H2-type" evidence="12">
    <location>
        <begin position="92"/>
        <end position="115"/>
    </location>
</feature>
<proteinExistence type="inferred from homology"/>
<keyword evidence="6" id="KW-0862">Zinc</keyword>
<evidence type="ECO:0000256" key="4">
    <source>
        <dbReference type="ARBA" id="ARBA00022737"/>
    </source>
</evidence>
<dbReference type="Pfam" id="PF00096">
    <property type="entry name" value="zf-C2H2"/>
    <property type="match status" value="3"/>
</dbReference>
<name>A0AAN8JYT2_PATCE</name>
<feature type="domain" description="C2H2-type" evidence="12">
    <location>
        <begin position="373"/>
        <end position="400"/>
    </location>
</feature>
<accession>A0AAN8JYT2</accession>
<comment type="similarity">
    <text evidence="2">Belongs to the krueppel C2H2-type zinc-finger protein family.</text>
</comment>
<comment type="subcellular location">
    <subcellularLocation>
        <location evidence="1">Nucleus</location>
    </subcellularLocation>
</comment>
<evidence type="ECO:0000256" key="3">
    <source>
        <dbReference type="ARBA" id="ARBA00022723"/>
    </source>
</evidence>
<gene>
    <name evidence="13" type="ORF">SNE40_007872</name>
</gene>
<evidence type="ECO:0000259" key="12">
    <source>
        <dbReference type="PROSITE" id="PS50157"/>
    </source>
</evidence>
<organism evidence="13 14">
    <name type="scientific">Patella caerulea</name>
    <name type="common">Rayed Mediterranean limpet</name>
    <dbReference type="NCBI Taxonomy" id="87958"/>
    <lineage>
        <taxon>Eukaryota</taxon>
        <taxon>Metazoa</taxon>
        <taxon>Spiralia</taxon>
        <taxon>Lophotrochozoa</taxon>
        <taxon>Mollusca</taxon>
        <taxon>Gastropoda</taxon>
        <taxon>Patellogastropoda</taxon>
        <taxon>Patelloidea</taxon>
        <taxon>Patellidae</taxon>
        <taxon>Patella</taxon>
    </lineage>
</organism>
<dbReference type="InterPro" id="IPR036236">
    <property type="entry name" value="Znf_C2H2_sf"/>
</dbReference>
<evidence type="ECO:0000256" key="5">
    <source>
        <dbReference type="ARBA" id="ARBA00022771"/>
    </source>
</evidence>
<dbReference type="InterPro" id="IPR013087">
    <property type="entry name" value="Znf_C2H2_type"/>
</dbReference>
<dbReference type="GO" id="GO:0008270">
    <property type="term" value="F:zinc ion binding"/>
    <property type="evidence" value="ECO:0007669"/>
    <property type="project" value="UniProtKB-KW"/>
</dbReference>
<evidence type="ECO:0000256" key="8">
    <source>
        <dbReference type="ARBA" id="ARBA00023125"/>
    </source>
</evidence>
<evidence type="ECO:0000313" key="13">
    <source>
        <dbReference type="EMBL" id="KAK6185695.1"/>
    </source>
</evidence>
<evidence type="ECO:0000256" key="9">
    <source>
        <dbReference type="ARBA" id="ARBA00023163"/>
    </source>
</evidence>
<dbReference type="SMART" id="SM00355">
    <property type="entry name" value="ZnF_C2H2"/>
    <property type="match status" value="9"/>
</dbReference>
<keyword evidence="3" id="KW-0479">Metal-binding</keyword>
<dbReference type="GO" id="GO:0005634">
    <property type="term" value="C:nucleus"/>
    <property type="evidence" value="ECO:0007669"/>
    <property type="project" value="UniProtKB-SubCell"/>
</dbReference>
<dbReference type="PANTHER" id="PTHR24406">
    <property type="entry name" value="TRANSCRIPTIONAL REPRESSOR CTCFL-RELATED"/>
    <property type="match status" value="1"/>
</dbReference>
<dbReference type="InterPro" id="IPR050888">
    <property type="entry name" value="ZnF_C2H2-type_TF"/>
</dbReference>
<keyword evidence="7" id="KW-0805">Transcription regulation</keyword>
<sequence length="636" mass="72124">MDDSRNGTSLNGQDTIIVTIVEDTANSEEKIKSNNDLKMTDEDLNFDLSSSTNIENSSFTDILQCGECGQSFQNVIEFLTHKSTHATTAQAVGCALCGQSYNKQSFLRDHYKKKHYVKFIKGDSPVKINRKHIINNPVSDINSQTIDQQFQVEEKGPAIVDDNQALPDSSMTDKLNTVHVVITKTDDQLGDMNIFDNDSLMEPSAPLPENTNSQELSINEEEKIIPIENAELNVEKPILENCIENSTLTETETATKSQTSKLQKNNPMEEIDFHFILTNNTINGKKFPYGKHGFKCLHCDFVTSWRTSLVKHMSLEHTDIMAIHQFIEIKSPDLDSSQNLLRMSEYLANSQHSKDMKVKKSRGVESQDKPGHFPCLQCEKVFNRLRYLRKHVDIHKTENKYLCDECGKAFKTKNYLSAHRRTHKTRLFRCTQCSFTSNVNSLIHSHRQLHSEGSVLCDVCGQAYLDNSTLKKHKRVHDMNRPFACTFQGCTWRFNKEALCQAHIKSHTTIGQFICNVCDYSFRHKHHLQRHLSRIHGVTNSKSDDVKKEGVDIVSNDVDPDSNTVNFVIDSEISPDQLESAIQQGNLVISSTDVEGNCTVNYVAYHTLLDQDTSVEGDAQTIVIPHSDCNQIIFQQ</sequence>
<keyword evidence="14" id="KW-1185">Reference proteome</keyword>
<feature type="domain" description="C2H2-type" evidence="12">
    <location>
        <begin position="513"/>
        <end position="536"/>
    </location>
</feature>
<dbReference type="Proteomes" id="UP001347796">
    <property type="component" value="Unassembled WGS sequence"/>
</dbReference>
<evidence type="ECO:0000256" key="1">
    <source>
        <dbReference type="ARBA" id="ARBA00004123"/>
    </source>
</evidence>
<dbReference type="AlphaFoldDB" id="A0AAN8JYT2"/>
<keyword evidence="4" id="KW-0677">Repeat</keyword>
<dbReference type="FunFam" id="3.30.160.60:FF:001370">
    <property type="entry name" value="Zinc finger protein"/>
    <property type="match status" value="1"/>
</dbReference>
<dbReference type="PROSITE" id="PS50157">
    <property type="entry name" value="ZINC_FINGER_C2H2_2"/>
    <property type="match status" value="6"/>
</dbReference>
<comment type="caution">
    <text evidence="13">The sequence shown here is derived from an EMBL/GenBank/DDBJ whole genome shotgun (WGS) entry which is preliminary data.</text>
</comment>
<feature type="domain" description="C2H2-type" evidence="12">
    <location>
        <begin position="401"/>
        <end position="423"/>
    </location>
</feature>
<dbReference type="EMBL" id="JAZGQO010000006">
    <property type="protein sequence ID" value="KAK6185695.1"/>
    <property type="molecule type" value="Genomic_DNA"/>
</dbReference>
<dbReference type="PROSITE" id="PS00028">
    <property type="entry name" value="ZINC_FINGER_C2H2_1"/>
    <property type="match status" value="6"/>
</dbReference>
<dbReference type="Gene3D" id="3.30.160.60">
    <property type="entry name" value="Classic Zinc Finger"/>
    <property type="match status" value="6"/>
</dbReference>
<evidence type="ECO:0000256" key="2">
    <source>
        <dbReference type="ARBA" id="ARBA00006991"/>
    </source>
</evidence>
<protein>
    <recommendedName>
        <fullName evidence="12">C2H2-type domain-containing protein</fullName>
    </recommendedName>
</protein>
<keyword evidence="8" id="KW-0238">DNA-binding</keyword>
<keyword evidence="10" id="KW-0539">Nucleus</keyword>
<reference evidence="13 14" key="1">
    <citation type="submission" date="2024-01" db="EMBL/GenBank/DDBJ databases">
        <title>The genome of the rayed Mediterranean limpet Patella caerulea (Linnaeus, 1758).</title>
        <authorList>
            <person name="Anh-Thu Weber A."/>
            <person name="Halstead-Nussloch G."/>
        </authorList>
    </citation>
    <scope>NUCLEOTIDE SEQUENCE [LARGE SCALE GENOMIC DNA]</scope>
    <source>
        <strain evidence="13">AATW-2023a</strain>
        <tissue evidence="13">Whole specimen</tissue>
    </source>
</reference>
<evidence type="ECO:0000256" key="6">
    <source>
        <dbReference type="ARBA" id="ARBA00022833"/>
    </source>
</evidence>
<keyword evidence="9" id="KW-0804">Transcription</keyword>